<organism evidence="1 2">
    <name type="scientific">Bradyrhizobium yuanmingense</name>
    <dbReference type="NCBI Taxonomy" id="108015"/>
    <lineage>
        <taxon>Bacteria</taxon>
        <taxon>Pseudomonadati</taxon>
        <taxon>Pseudomonadota</taxon>
        <taxon>Alphaproteobacteria</taxon>
        <taxon>Hyphomicrobiales</taxon>
        <taxon>Nitrobacteraceae</taxon>
        <taxon>Bradyrhizobium</taxon>
    </lineage>
</organism>
<sequence length="64" mass="7498">MLGRKERDRLELFITGSLKQLVPDEHVLPRVDRVLDLSWLRKRSPSAIARTKVGQAWIRKARYA</sequence>
<dbReference type="AlphaFoldDB" id="A0A1C3XLY5"/>
<dbReference type="Proteomes" id="UP000183174">
    <property type="component" value="Unassembled WGS sequence"/>
</dbReference>
<protein>
    <submittedName>
        <fullName evidence="1">Uncharacterized protein</fullName>
    </submittedName>
</protein>
<gene>
    <name evidence="1" type="ORF">GA0061099_10581</name>
</gene>
<evidence type="ECO:0000313" key="1">
    <source>
        <dbReference type="EMBL" id="SCB53312.1"/>
    </source>
</evidence>
<accession>A0A1C3XLY5</accession>
<proteinExistence type="predicted"/>
<evidence type="ECO:0000313" key="2">
    <source>
        <dbReference type="Proteomes" id="UP000183174"/>
    </source>
</evidence>
<name>A0A1C3XLY5_9BRAD</name>
<dbReference type="EMBL" id="FMAE01000058">
    <property type="protein sequence ID" value="SCB53312.1"/>
    <property type="molecule type" value="Genomic_DNA"/>
</dbReference>
<reference evidence="1 2" key="1">
    <citation type="submission" date="2016-08" db="EMBL/GenBank/DDBJ databases">
        <authorList>
            <person name="Seilhamer J.J."/>
        </authorList>
    </citation>
    <scope>NUCLEOTIDE SEQUENCE [LARGE SCALE GENOMIC DNA]</scope>
    <source>
        <strain evidence="1 2">CCBAU 10071</strain>
    </source>
</reference>